<evidence type="ECO:0000259" key="10">
    <source>
        <dbReference type="Pfam" id="PF01694"/>
    </source>
</evidence>
<evidence type="ECO:0000256" key="1">
    <source>
        <dbReference type="ARBA" id="ARBA00004141"/>
    </source>
</evidence>
<keyword evidence="5 9" id="KW-1133">Transmembrane helix</keyword>
<comment type="similarity">
    <text evidence="2">Belongs to the peptidase S54 family.</text>
</comment>
<keyword evidence="3 9" id="KW-0812">Transmembrane</keyword>
<organism evidence="11 12">
    <name type="scientific">Apiospora kogelbergensis</name>
    <dbReference type="NCBI Taxonomy" id="1337665"/>
    <lineage>
        <taxon>Eukaryota</taxon>
        <taxon>Fungi</taxon>
        <taxon>Dikarya</taxon>
        <taxon>Ascomycota</taxon>
        <taxon>Pezizomycotina</taxon>
        <taxon>Sordariomycetes</taxon>
        <taxon>Xylariomycetidae</taxon>
        <taxon>Amphisphaeriales</taxon>
        <taxon>Apiosporaceae</taxon>
        <taxon>Apiospora</taxon>
    </lineage>
</organism>
<feature type="region of interest" description="Disordered" evidence="8">
    <location>
        <begin position="546"/>
        <end position="571"/>
    </location>
</feature>
<feature type="transmembrane region" description="Helical" evidence="9">
    <location>
        <begin position="478"/>
        <end position="495"/>
    </location>
</feature>
<feature type="coiled-coil region" evidence="7">
    <location>
        <begin position="252"/>
        <end position="286"/>
    </location>
</feature>
<keyword evidence="12" id="KW-1185">Reference proteome</keyword>
<reference evidence="11 12" key="1">
    <citation type="submission" date="2023-01" db="EMBL/GenBank/DDBJ databases">
        <title>Analysis of 21 Apiospora genomes using comparative genomics revels a genus with tremendous synthesis potential of carbohydrate active enzymes and secondary metabolites.</title>
        <authorList>
            <person name="Sorensen T."/>
        </authorList>
    </citation>
    <scope>NUCLEOTIDE SEQUENCE [LARGE SCALE GENOMIC DNA]</scope>
    <source>
        <strain evidence="11 12">CBS 117206</strain>
    </source>
</reference>
<dbReference type="PANTHER" id="PTHR43731:SF14">
    <property type="entry name" value="PRESENILIN-ASSOCIATED RHOMBOID-LIKE PROTEIN, MITOCHONDRIAL"/>
    <property type="match status" value="1"/>
</dbReference>
<feature type="transmembrane region" description="Helical" evidence="9">
    <location>
        <begin position="350"/>
        <end position="375"/>
    </location>
</feature>
<evidence type="ECO:0000256" key="5">
    <source>
        <dbReference type="ARBA" id="ARBA00022989"/>
    </source>
</evidence>
<feature type="compositionally biased region" description="Pro residues" evidence="8">
    <location>
        <begin position="560"/>
        <end position="571"/>
    </location>
</feature>
<feature type="domain" description="Peptidase S54 rhomboid" evidence="10">
    <location>
        <begin position="387"/>
        <end position="515"/>
    </location>
</feature>
<accession>A0AAW0QIV2</accession>
<dbReference type="AlphaFoldDB" id="A0AAW0QIV2"/>
<keyword evidence="7" id="KW-0175">Coiled coil</keyword>
<dbReference type="GO" id="GO:0006465">
    <property type="term" value="P:signal peptide processing"/>
    <property type="evidence" value="ECO:0007669"/>
    <property type="project" value="TreeGrafter"/>
</dbReference>
<evidence type="ECO:0000256" key="9">
    <source>
        <dbReference type="SAM" id="Phobius"/>
    </source>
</evidence>
<evidence type="ECO:0000256" key="7">
    <source>
        <dbReference type="SAM" id="Coils"/>
    </source>
</evidence>
<sequence length="571" mass="63366">MNVLTSFAPPISSSFHVGLRAAVSSRPANLARTGTTAIQRFASASRSLSSSPTCHHSPRLGSNPLGLLRKCRLQCDRRLLPRTSIRTAFMFRATVDYNQIPDSYTDADGLPFRKEELNPREVREIFGPHIPAPEANRLLRIIHGRRVAGTLDDPDLQQNTAEYSASDKIAALEYLRKHIPVDEIVNAGLRAEDELRLIEEQRQNETEQSAQEPDRATAKIQDPIQPPIGKLPRKPESDSPYGESTIDRIRARNLAARAAEEQRLEAERLKREEEEQLNNIGGLSTEQAQPQYVSPWRQEHAMRAMSNLEEPEEKKPWERLLPACAMTALVLFAAYLFATMYKPPSRSGRIWPEIPPAAATCLGLMLVNAAVYALWKWPPVWSLFNRHMVPNMLALWFFGVRLHDEIGRGNFLALYMASGTLSYLTSLSALVLSGTLNASTLGASGSIFGIMAAYFWMHKNDEFKVFGYPPSPMAGPQGIIFLGLIMGLQLAALFSKRRAVYDIPAHLGGMTVGVLGMDVIRKQLDDRARVRAEKLKTMGVLDKTLKQKTGSKAVANDSPSPSPLPPISPTS</sequence>
<dbReference type="Gene3D" id="1.20.1540.10">
    <property type="entry name" value="Rhomboid-like"/>
    <property type="match status" value="1"/>
</dbReference>
<comment type="caution">
    <text evidence="11">The sequence shown here is derived from an EMBL/GenBank/DDBJ whole genome shotgun (WGS) entry which is preliminary data.</text>
</comment>
<dbReference type="InterPro" id="IPR035952">
    <property type="entry name" value="Rhomboid-like_sf"/>
</dbReference>
<dbReference type="Pfam" id="PF01694">
    <property type="entry name" value="Rhomboid"/>
    <property type="match status" value="1"/>
</dbReference>
<dbReference type="GO" id="GO:0004252">
    <property type="term" value="F:serine-type endopeptidase activity"/>
    <property type="evidence" value="ECO:0007669"/>
    <property type="project" value="InterPro"/>
</dbReference>
<feature type="transmembrane region" description="Helical" evidence="9">
    <location>
        <begin position="412"/>
        <end position="432"/>
    </location>
</feature>
<feature type="transmembrane region" description="Helical" evidence="9">
    <location>
        <begin position="438"/>
        <end position="457"/>
    </location>
</feature>
<dbReference type="GO" id="GO:0016020">
    <property type="term" value="C:membrane"/>
    <property type="evidence" value="ECO:0007669"/>
    <property type="project" value="UniProtKB-SubCell"/>
</dbReference>
<name>A0AAW0QIV2_9PEZI</name>
<feature type="transmembrane region" description="Helical" evidence="9">
    <location>
        <begin position="320"/>
        <end position="338"/>
    </location>
</feature>
<evidence type="ECO:0000256" key="8">
    <source>
        <dbReference type="SAM" id="MobiDB-lite"/>
    </source>
</evidence>
<dbReference type="PANTHER" id="PTHR43731">
    <property type="entry name" value="RHOMBOID PROTEASE"/>
    <property type="match status" value="1"/>
</dbReference>
<proteinExistence type="inferred from homology"/>
<evidence type="ECO:0000256" key="2">
    <source>
        <dbReference type="ARBA" id="ARBA00009045"/>
    </source>
</evidence>
<evidence type="ECO:0000256" key="6">
    <source>
        <dbReference type="ARBA" id="ARBA00023136"/>
    </source>
</evidence>
<dbReference type="EMBL" id="JAQQWP010000010">
    <property type="protein sequence ID" value="KAK8096794.1"/>
    <property type="molecule type" value="Genomic_DNA"/>
</dbReference>
<evidence type="ECO:0000313" key="12">
    <source>
        <dbReference type="Proteomes" id="UP001392437"/>
    </source>
</evidence>
<evidence type="ECO:0000256" key="3">
    <source>
        <dbReference type="ARBA" id="ARBA00022692"/>
    </source>
</evidence>
<dbReference type="InterPro" id="IPR022764">
    <property type="entry name" value="Peptidase_S54_rhomboid_dom"/>
</dbReference>
<gene>
    <name evidence="11" type="ORF">PG999_012738</name>
</gene>
<protein>
    <submittedName>
        <fullName evidence="11">Rhomboid protein 1</fullName>
    </submittedName>
</protein>
<dbReference type="InterPro" id="IPR050925">
    <property type="entry name" value="Rhomboid_protease_S54"/>
</dbReference>
<feature type="region of interest" description="Disordered" evidence="8">
    <location>
        <begin position="202"/>
        <end position="244"/>
    </location>
</feature>
<keyword evidence="4" id="KW-0378">Hydrolase</keyword>
<comment type="subcellular location">
    <subcellularLocation>
        <location evidence="1">Membrane</location>
        <topology evidence="1">Multi-pass membrane protein</topology>
    </subcellularLocation>
</comment>
<dbReference type="SUPFAM" id="SSF144091">
    <property type="entry name" value="Rhomboid-like"/>
    <property type="match status" value="1"/>
</dbReference>
<evidence type="ECO:0000313" key="11">
    <source>
        <dbReference type="EMBL" id="KAK8096794.1"/>
    </source>
</evidence>
<dbReference type="Proteomes" id="UP001392437">
    <property type="component" value="Unassembled WGS sequence"/>
</dbReference>
<keyword evidence="6 9" id="KW-0472">Membrane</keyword>
<evidence type="ECO:0000256" key="4">
    <source>
        <dbReference type="ARBA" id="ARBA00022801"/>
    </source>
</evidence>